<keyword evidence="4" id="KW-1185">Reference proteome</keyword>
<proteinExistence type="predicted"/>
<gene>
    <name evidence="3" type="ORF">BV898_16038</name>
</gene>
<dbReference type="AlphaFoldDB" id="A0A9X6RL41"/>
<sequence>MYRCADSDHAPWRVASGASLSVGEVLWSAKRTVKLEMQPTGRLVLHRLCDGRTVWQSQTEVYKEGPPRHALMQTDGNLVVYSVDGRVIWSSRTNDSRFAGAILKVLDEGFVCLEKDAECLWKSGSEASSCGSSSVEPEDMRTTAATTNLSTQQTPAATANLSTQQTPAATTNLSTQQTRFQAFAWRVATTTFSGQLQRPTASVIGKNNTGTPSGRSAGRKGGMAAARSGRKNRFCELYTRVFESVFKKSPSHPCYSATAAPIVVATTEFSRKNGLNNFTRLN</sequence>
<feature type="domain" description="Bulb-type lectin" evidence="2">
    <location>
        <begin position="11"/>
        <end position="126"/>
    </location>
</feature>
<evidence type="ECO:0000313" key="4">
    <source>
        <dbReference type="Proteomes" id="UP000192578"/>
    </source>
</evidence>
<dbReference type="EMBL" id="MTYJ01000231">
    <property type="protein sequence ID" value="OWA51560.1"/>
    <property type="molecule type" value="Genomic_DNA"/>
</dbReference>
<dbReference type="SUPFAM" id="SSF51110">
    <property type="entry name" value="alpha-D-mannose-specific plant lectins"/>
    <property type="match status" value="1"/>
</dbReference>
<protein>
    <recommendedName>
        <fullName evidence="2">Bulb-type lectin domain-containing protein</fullName>
    </recommendedName>
</protein>
<dbReference type="OrthoDB" id="61382at2759"/>
<dbReference type="Gene3D" id="2.90.10.30">
    <property type="match status" value="1"/>
</dbReference>
<name>A0A9X6RL41_HYPEX</name>
<dbReference type="Proteomes" id="UP000192578">
    <property type="component" value="Unassembled WGS sequence"/>
</dbReference>
<accession>A0A9X6RL41</accession>
<dbReference type="PROSITE" id="PS50927">
    <property type="entry name" value="BULB_LECTIN"/>
    <property type="match status" value="1"/>
</dbReference>
<feature type="region of interest" description="Disordered" evidence="1">
    <location>
        <begin position="202"/>
        <end position="226"/>
    </location>
</feature>
<organism evidence="3 4">
    <name type="scientific">Hypsibius exemplaris</name>
    <name type="common">Freshwater tardigrade</name>
    <dbReference type="NCBI Taxonomy" id="2072580"/>
    <lineage>
        <taxon>Eukaryota</taxon>
        <taxon>Metazoa</taxon>
        <taxon>Ecdysozoa</taxon>
        <taxon>Tardigrada</taxon>
        <taxon>Eutardigrada</taxon>
        <taxon>Parachela</taxon>
        <taxon>Hypsibioidea</taxon>
        <taxon>Hypsibiidae</taxon>
        <taxon>Hypsibius</taxon>
    </lineage>
</organism>
<reference evidence="4" key="1">
    <citation type="submission" date="2017-01" db="EMBL/GenBank/DDBJ databases">
        <title>Comparative genomics of anhydrobiosis in the tardigrade Hypsibius dujardini.</title>
        <authorList>
            <person name="Yoshida Y."/>
            <person name="Koutsovoulos G."/>
            <person name="Laetsch D."/>
            <person name="Stevens L."/>
            <person name="Kumar S."/>
            <person name="Horikawa D."/>
            <person name="Ishino K."/>
            <person name="Komine S."/>
            <person name="Tomita M."/>
            <person name="Blaxter M."/>
            <person name="Arakawa K."/>
        </authorList>
    </citation>
    <scope>NUCLEOTIDE SEQUENCE [LARGE SCALE GENOMIC DNA]</scope>
    <source>
        <strain evidence="4">Z151</strain>
    </source>
</reference>
<feature type="compositionally biased region" description="Polar residues" evidence="1">
    <location>
        <begin position="202"/>
        <end position="214"/>
    </location>
</feature>
<evidence type="ECO:0000259" key="2">
    <source>
        <dbReference type="PROSITE" id="PS50927"/>
    </source>
</evidence>
<comment type="caution">
    <text evidence="3">The sequence shown here is derived from an EMBL/GenBank/DDBJ whole genome shotgun (WGS) entry which is preliminary data.</text>
</comment>
<dbReference type="InterPro" id="IPR001480">
    <property type="entry name" value="Bulb-type_lectin_dom"/>
</dbReference>
<dbReference type="SMART" id="SM00108">
    <property type="entry name" value="B_lectin"/>
    <property type="match status" value="1"/>
</dbReference>
<dbReference type="InterPro" id="IPR036426">
    <property type="entry name" value="Bulb-type_lectin_dom_sf"/>
</dbReference>
<evidence type="ECO:0000313" key="3">
    <source>
        <dbReference type="EMBL" id="OWA51560.1"/>
    </source>
</evidence>
<evidence type="ECO:0000256" key="1">
    <source>
        <dbReference type="SAM" id="MobiDB-lite"/>
    </source>
</evidence>